<dbReference type="EMBL" id="JAPWDQ010000003">
    <property type="protein sequence ID" value="KAJ5491481.1"/>
    <property type="molecule type" value="Genomic_DNA"/>
</dbReference>
<dbReference type="GeneID" id="81622900"/>
<organism evidence="1 2">
    <name type="scientific">Penicillium diatomitis</name>
    <dbReference type="NCBI Taxonomy" id="2819901"/>
    <lineage>
        <taxon>Eukaryota</taxon>
        <taxon>Fungi</taxon>
        <taxon>Dikarya</taxon>
        <taxon>Ascomycota</taxon>
        <taxon>Pezizomycotina</taxon>
        <taxon>Eurotiomycetes</taxon>
        <taxon>Eurotiomycetidae</taxon>
        <taxon>Eurotiales</taxon>
        <taxon>Aspergillaceae</taxon>
        <taxon>Penicillium</taxon>
    </lineage>
</organism>
<proteinExistence type="predicted"/>
<sequence>MSSIAPSRSLQATALTYLVLSIGHTAQGRDWTAEKLFKNIKGSRPWACGTVGWFQDLSLYLYLTGILHYQWSHNPAALQDPLTKAIAGISSAILWASSVWYAKTGVKDNAVLVGLSAALQTYSVFSQ</sequence>
<name>A0A9W9XFV7_9EURO</name>
<gene>
    <name evidence="1" type="ORF">N7539_003048</name>
</gene>
<comment type="caution">
    <text evidence="1">The sequence shown here is derived from an EMBL/GenBank/DDBJ whole genome shotgun (WGS) entry which is preliminary data.</text>
</comment>
<reference evidence="1" key="2">
    <citation type="journal article" date="2023" name="IMA Fungus">
        <title>Comparative genomic study of the Penicillium genus elucidates a diverse pangenome and 15 lateral gene transfer events.</title>
        <authorList>
            <person name="Petersen C."/>
            <person name="Sorensen T."/>
            <person name="Nielsen M.R."/>
            <person name="Sondergaard T.E."/>
            <person name="Sorensen J.L."/>
            <person name="Fitzpatrick D.A."/>
            <person name="Frisvad J.C."/>
            <person name="Nielsen K.L."/>
        </authorList>
    </citation>
    <scope>NUCLEOTIDE SEQUENCE</scope>
    <source>
        <strain evidence="1">IBT 30728</strain>
    </source>
</reference>
<accession>A0A9W9XFV7</accession>
<dbReference type="Proteomes" id="UP001148312">
    <property type="component" value="Unassembled WGS sequence"/>
</dbReference>
<evidence type="ECO:0000313" key="2">
    <source>
        <dbReference type="Proteomes" id="UP001148312"/>
    </source>
</evidence>
<dbReference type="AlphaFoldDB" id="A0A9W9XFV7"/>
<dbReference type="RefSeq" id="XP_056792610.1">
    <property type="nucleotide sequence ID" value="XM_056932651.1"/>
</dbReference>
<evidence type="ECO:0000313" key="1">
    <source>
        <dbReference type="EMBL" id="KAJ5491481.1"/>
    </source>
</evidence>
<keyword evidence="2" id="KW-1185">Reference proteome</keyword>
<reference evidence="1" key="1">
    <citation type="submission" date="2022-12" db="EMBL/GenBank/DDBJ databases">
        <authorList>
            <person name="Petersen C."/>
        </authorList>
    </citation>
    <scope>NUCLEOTIDE SEQUENCE</scope>
    <source>
        <strain evidence="1">IBT 30728</strain>
    </source>
</reference>
<protein>
    <submittedName>
        <fullName evidence="1">Uncharacterized protein</fullName>
    </submittedName>
</protein>